<feature type="domain" description="Thioredoxin" evidence="8">
    <location>
        <begin position="1"/>
        <end position="116"/>
    </location>
</feature>
<dbReference type="PANTHER" id="PTHR45663">
    <property type="entry name" value="GEO12009P1"/>
    <property type="match status" value="1"/>
</dbReference>
<dbReference type="PROSITE" id="PS51352">
    <property type="entry name" value="THIOREDOXIN_2"/>
    <property type="match status" value="1"/>
</dbReference>
<dbReference type="InterPro" id="IPR036249">
    <property type="entry name" value="Thioredoxin-like_sf"/>
</dbReference>
<evidence type="ECO:0000256" key="7">
    <source>
        <dbReference type="PIRSR" id="PIRSR000077-4"/>
    </source>
</evidence>
<dbReference type="Pfam" id="PF00085">
    <property type="entry name" value="Thioredoxin"/>
    <property type="match status" value="1"/>
</dbReference>
<dbReference type="GO" id="GO:0005737">
    <property type="term" value="C:cytoplasm"/>
    <property type="evidence" value="ECO:0007669"/>
    <property type="project" value="TreeGrafter"/>
</dbReference>
<dbReference type="AlphaFoldDB" id="A0A383U543"/>
<dbReference type="Proteomes" id="UP000262142">
    <property type="component" value="Unassembled WGS sequence"/>
</dbReference>
<dbReference type="InterPro" id="IPR005746">
    <property type="entry name" value="Thioredoxin"/>
</dbReference>
<dbReference type="PANTHER" id="PTHR45663:SF11">
    <property type="entry name" value="GEO12009P1"/>
    <property type="match status" value="1"/>
</dbReference>
<evidence type="ECO:0000313" key="10">
    <source>
        <dbReference type="Proteomes" id="UP000262142"/>
    </source>
</evidence>
<keyword evidence="10" id="KW-1185">Reference proteome</keyword>
<dbReference type="OrthoDB" id="9790390at2"/>
<evidence type="ECO:0000256" key="1">
    <source>
        <dbReference type="ARBA" id="ARBA00008987"/>
    </source>
</evidence>
<keyword evidence="2" id="KW-0813">Transport</keyword>
<dbReference type="Gene3D" id="3.40.30.10">
    <property type="entry name" value="Glutaredoxin"/>
    <property type="match status" value="1"/>
</dbReference>
<keyword evidence="3" id="KW-0249">Electron transport</keyword>
<protein>
    <recommendedName>
        <fullName evidence="6">Thioredoxin</fullName>
    </recommendedName>
</protein>
<keyword evidence="4 7" id="KW-1015">Disulfide bond</keyword>
<proteinExistence type="inferred from homology"/>
<dbReference type="EMBL" id="UNSC01000009">
    <property type="protein sequence ID" value="SZD74251.1"/>
    <property type="molecule type" value="Genomic_DNA"/>
</dbReference>
<sequence length="124" mass="14470">MFFSKKKKIKPLEISLLNFNQEIFESEEPILLNFYADWCQPCQVMKSLVSRLAKERGDSRGKICKVNLDANPQIASMFEVRSVPNLLFIHKKKVHLRQTGLLPYGELSDIWNQFLKDLDDEIIV</sequence>
<evidence type="ECO:0000256" key="4">
    <source>
        <dbReference type="ARBA" id="ARBA00023157"/>
    </source>
</evidence>
<feature type="disulfide bond" description="Redox-active" evidence="7">
    <location>
        <begin position="39"/>
        <end position="42"/>
    </location>
</feature>
<evidence type="ECO:0000256" key="3">
    <source>
        <dbReference type="ARBA" id="ARBA00022982"/>
    </source>
</evidence>
<organism evidence="9 10">
    <name type="scientific">Candidatus Ornithobacterium hominis</name>
    <dbReference type="NCBI Taxonomy" id="2497989"/>
    <lineage>
        <taxon>Bacteria</taxon>
        <taxon>Pseudomonadati</taxon>
        <taxon>Bacteroidota</taxon>
        <taxon>Flavobacteriia</taxon>
        <taxon>Flavobacteriales</taxon>
        <taxon>Weeksellaceae</taxon>
        <taxon>Ornithobacterium</taxon>
    </lineage>
</organism>
<comment type="similarity">
    <text evidence="1 6">Belongs to the thioredoxin family.</text>
</comment>
<reference evidence="9 10" key="1">
    <citation type="submission" date="2018-09" db="EMBL/GenBank/DDBJ databases">
        <authorList>
            <consortium name="Pathogen Informatics"/>
        </authorList>
    </citation>
    <scope>NUCLEOTIDE SEQUENCE [LARGE SCALE GENOMIC DNA]</scope>
    <source>
        <strain evidence="9 10">OH-22767</strain>
    </source>
</reference>
<gene>
    <name evidence="9" type="ORF">SAMEA104719789_01711</name>
</gene>
<evidence type="ECO:0000256" key="6">
    <source>
        <dbReference type="PIRNR" id="PIRNR000077"/>
    </source>
</evidence>
<dbReference type="CDD" id="cd02947">
    <property type="entry name" value="TRX_family"/>
    <property type="match status" value="1"/>
</dbReference>
<dbReference type="SUPFAM" id="SSF52833">
    <property type="entry name" value="Thioredoxin-like"/>
    <property type="match status" value="1"/>
</dbReference>
<evidence type="ECO:0000256" key="5">
    <source>
        <dbReference type="ARBA" id="ARBA00023284"/>
    </source>
</evidence>
<dbReference type="GO" id="GO:0015035">
    <property type="term" value="F:protein-disulfide reductase activity"/>
    <property type="evidence" value="ECO:0007669"/>
    <property type="project" value="InterPro"/>
</dbReference>
<dbReference type="PIRSF" id="PIRSF000077">
    <property type="entry name" value="Thioredoxin"/>
    <property type="match status" value="1"/>
</dbReference>
<dbReference type="RefSeq" id="WP_119058626.1">
    <property type="nucleotide sequence ID" value="NZ_UNSC01000009.1"/>
</dbReference>
<dbReference type="InterPro" id="IPR013766">
    <property type="entry name" value="Thioredoxin_domain"/>
</dbReference>
<keyword evidence="5 7" id="KW-0676">Redox-active center</keyword>
<evidence type="ECO:0000313" key="9">
    <source>
        <dbReference type="EMBL" id="SZD74251.1"/>
    </source>
</evidence>
<evidence type="ECO:0000259" key="8">
    <source>
        <dbReference type="PROSITE" id="PS51352"/>
    </source>
</evidence>
<accession>A0A383U543</accession>
<name>A0A383U543_9FLAO</name>
<evidence type="ECO:0000256" key="2">
    <source>
        <dbReference type="ARBA" id="ARBA00022448"/>
    </source>
</evidence>